<name>A0A1S8WV28_OPIVI</name>
<gene>
    <name evidence="1" type="ORF">X801_05833</name>
</gene>
<proteinExistence type="predicted"/>
<keyword evidence="2" id="KW-1185">Reference proteome</keyword>
<reference evidence="1 2" key="1">
    <citation type="submission" date="2015-03" db="EMBL/GenBank/DDBJ databases">
        <title>Draft genome of the nematode, Opisthorchis viverrini.</title>
        <authorList>
            <person name="Mitreva M."/>
        </authorList>
    </citation>
    <scope>NUCLEOTIDE SEQUENCE [LARGE SCALE GENOMIC DNA]</scope>
    <source>
        <strain evidence="1">Khon Kaen</strain>
    </source>
</reference>
<accession>A0A1S8WV28</accession>
<dbReference type="Proteomes" id="UP000243686">
    <property type="component" value="Unassembled WGS sequence"/>
</dbReference>
<dbReference type="EMBL" id="KV894305">
    <property type="protein sequence ID" value="OON18317.1"/>
    <property type="molecule type" value="Genomic_DNA"/>
</dbReference>
<evidence type="ECO:0000313" key="1">
    <source>
        <dbReference type="EMBL" id="OON18317.1"/>
    </source>
</evidence>
<protein>
    <submittedName>
        <fullName evidence="1">Uncharacterized protein</fullName>
    </submittedName>
</protein>
<dbReference type="AlphaFoldDB" id="A0A1S8WV28"/>
<organism evidence="1 2">
    <name type="scientific">Opisthorchis viverrini</name>
    <name type="common">Southeast Asian liver fluke</name>
    <dbReference type="NCBI Taxonomy" id="6198"/>
    <lineage>
        <taxon>Eukaryota</taxon>
        <taxon>Metazoa</taxon>
        <taxon>Spiralia</taxon>
        <taxon>Lophotrochozoa</taxon>
        <taxon>Platyhelminthes</taxon>
        <taxon>Trematoda</taxon>
        <taxon>Digenea</taxon>
        <taxon>Opisthorchiida</taxon>
        <taxon>Opisthorchiata</taxon>
        <taxon>Opisthorchiidae</taxon>
        <taxon>Opisthorchis</taxon>
    </lineage>
</organism>
<evidence type="ECO:0000313" key="2">
    <source>
        <dbReference type="Proteomes" id="UP000243686"/>
    </source>
</evidence>
<sequence>MRKLVTKLQPSVDKRTSVLNKDVLTIKRKFSGNFGTPSSSCMPLKKGEACQPITSLEAKHLIDQKTSVRCFQPMAAELLASVPRCQCSRDDVVYLTLYGALSYSKTYRKRQKELVQRTLQSPLHI</sequence>